<protein>
    <submittedName>
        <fullName evidence="2">Uncharacterized protein</fullName>
    </submittedName>
</protein>
<reference evidence="2 3" key="1">
    <citation type="submission" date="2024-04" db="EMBL/GenBank/DDBJ databases">
        <title>Phyllosticta paracitricarpa is synonymous to the EU quarantine fungus P. citricarpa based on phylogenomic analyses.</title>
        <authorList>
            <consortium name="Lawrence Berkeley National Laboratory"/>
            <person name="Van Ingen-Buijs V.A."/>
            <person name="Van Westerhoven A.C."/>
            <person name="Haridas S."/>
            <person name="Skiadas P."/>
            <person name="Martin F."/>
            <person name="Groenewald J.Z."/>
            <person name="Crous P.W."/>
            <person name="Seidl M.F."/>
        </authorList>
    </citation>
    <scope>NUCLEOTIDE SEQUENCE [LARGE SCALE GENOMIC DNA]</scope>
    <source>
        <strain evidence="2 3">CBS 123371</strain>
    </source>
</reference>
<dbReference type="EMBL" id="JBBPHU010000001">
    <property type="protein sequence ID" value="KAK7524631.1"/>
    <property type="molecule type" value="Genomic_DNA"/>
</dbReference>
<feature type="region of interest" description="Disordered" evidence="1">
    <location>
        <begin position="1"/>
        <end position="34"/>
    </location>
</feature>
<evidence type="ECO:0000313" key="3">
    <source>
        <dbReference type="Proteomes" id="UP001363622"/>
    </source>
</evidence>
<dbReference type="Proteomes" id="UP001363622">
    <property type="component" value="Unassembled WGS sequence"/>
</dbReference>
<accession>A0ABR1L0L7</accession>
<name>A0ABR1L0L7_9PEZI</name>
<keyword evidence="3" id="KW-1185">Reference proteome</keyword>
<gene>
    <name evidence="2" type="ORF">IWZ03DRAFT_403564</name>
</gene>
<proteinExistence type="predicted"/>
<sequence>MSHSNRLGASTGAKGQDVAEADSQPGSTLVHSRGMPLGRRKIPERYCPDIIFSLSPKSHSDCFEGLIMGRTSKFAVVRTVIDRFDCDEDPQTVLVSTWSVFLLGISALLNRHVIDVGEQENPPATSCQGRDLHQERNTPTRASATPAAAKAACAPGNVVAQPRSESFRSTESLMGELQRGQGNDLIARLLVEMSKGRDVFDQEVCPLPSPQLVDSSRNIIQSDCRPPDFWLEGRNQRAPARNRIVVFKGSHVTTNSDRVSARRDDPTTEELDEILVQNISILLALRKPWTATFSEAFKKAKDDLTCRILNKFLDDILNADKKDRECQTRALRVPGDTLTNAPVRSLHRVRRLSRVRRSVPAGQNFSWIEYIPRLNTGKGSAEIFVG</sequence>
<evidence type="ECO:0000313" key="2">
    <source>
        <dbReference type="EMBL" id="KAK7524631.1"/>
    </source>
</evidence>
<comment type="caution">
    <text evidence="2">The sequence shown here is derived from an EMBL/GenBank/DDBJ whole genome shotgun (WGS) entry which is preliminary data.</text>
</comment>
<evidence type="ECO:0000256" key="1">
    <source>
        <dbReference type="SAM" id="MobiDB-lite"/>
    </source>
</evidence>
<organism evidence="2 3">
    <name type="scientific">Phyllosticta citriasiana</name>
    <dbReference type="NCBI Taxonomy" id="595635"/>
    <lineage>
        <taxon>Eukaryota</taxon>
        <taxon>Fungi</taxon>
        <taxon>Dikarya</taxon>
        <taxon>Ascomycota</taxon>
        <taxon>Pezizomycotina</taxon>
        <taxon>Dothideomycetes</taxon>
        <taxon>Dothideomycetes incertae sedis</taxon>
        <taxon>Botryosphaeriales</taxon>
        <taxon>Phyllostictaceae</taxon>
        <taxon>Phyllosticta</taxon>
    </lineage>
</organism>